<keyword evidence="3" id="KW-0862">Zinc</keyword>
<dbReference type="PROSITE" id="PS50865">
    <property type="entry name" value="ZF_MYND_2"/>
    <property type="match status" value="1"/>
</dbReference>
<proteinExistence type="predicted"/>
<keyword evidence="1" id="KW-0479">Metal-binding</keyword>
<dbReference type="AlphaFoldDB" id="A0AAW0FHZ6"/>
<name>A0AAW0FHZ6_9APHY</name>
<dbReference type="PROSITE" id="PS50088">
    <property type="entry name" value="ANK_REPEAT"/>
    <property type="match status" value="1"/>
</dbReference>
<dbReference type="Gene3D" id="1.25.40.20">
    <property type="entry name" value="Ankyrin repeat-containing domain"/>
    <property type="match status" value="1"/>
</dbReference>
<dbReference type="Proteomes" id="UP001385951">
    <property type="component" value="Unassembled WGS sequence"/>
</dbReference>
<dbReference type="InterPro" id="IPR036770">
    <property type="entry name" value="Ankyrin_rpt-contain_sf"/>
</dbReference>
<dbReference type="EMBL" id="JASBNA010000070">
    <property type="protein sequence ID" value="KAK7678589.1"/>
    <property type="molecule type" value="Genomic_DNA"/>
</dbReference>
<evidence type="ECO:0000256" key="3">
    <source>
        <dbReference type="ARBA" id="ARBA00022833"/>
    </source>
</evidence>
<dbReference type="InterPro" id="IPR002110">
    <property type="entry name" value="Ankyrin_rpt"/>
</dbReference>
<dbReference type="Pfam" id="PF01753">
    <property type="entry name" value="zf-MYND"/>
    <property type="match status" value="1"/>
</dbReference>
<keyword evidence="4" id="KW-0040">ANK repeat</keyword>
<evidence type="ECO:0000313" key="7">
    <source>
        <dbReference type="EMBL" id="KAK7678589.1"/>
    </source>
</evidence>
<sequence length="336" mass="37573">MAYINDPTIRDKIWALSHQADAGSGRSLETLLSGNDQLKGQEAQRLRNFYSSNCMEPSRDLDSYGRCLCIGELQSVQDDFQERVEQHETTGIPPEEARKKVADELYSLVWGPTKVPIYQLLYLATCFNTADRENIILVMRWLINEVKVPVEGRDVLGTTAIHLTLSTKPGFDPEIAQILYDAGADVNTRNRCGINAAHEATMVWEPNNQERTALAAKAIDWFLAHGGSLDIKDNDGVTARTNVSLLEKRQKQNKNMKPLFAAVERDRQRRQQLGDTACMLCAHVPSGGKKLLTCSRCKTAKYCAPPRACQKLDWPRHKVECNKPTGTITNVKSGSK</sequence>
<accession>A0AAW0FHZ6</accession>
<evidence type="ECO:0000256" key="2">
    <source>
        <dbReference type="ARBA" id="ARBA00022771"/>
    </source>
</evidence>
<reference evidence="7 8" key="1">
    <citation type="submission" date="2022-09" db="EMBL/GenBank/DDBJ databases">
        <authorList>
            <person name="Palmer J.M."/>
        </authorList>
    </citation>
    <scope>NUCLEOTIDE SEQUENCE [LARGE SCALE GENOMIC DNA]</scope>
    <source>
        <strain evidence="7 8">DSM 7382</strain>
    </source>
</reference>
<dbReference type="SUPFAM" id="SSF48403">
    <property type="entry name" value="Ankyrin repeat"/>
    <property type="match status" value="1"/>
</dbReference>
<organism evidence="7 8">
    <name type="scientific">Cerrena zonata</name>
    <dbReference type="NCBI Taxonomy" id="2478898"/>
    <lineage>
        <taxon>Eukaryota</taxon>
        <taxon>Fungi</taxon>
        <taxon>Dikarya</taxon>
        <taxon>Basidiomycota</taxon>
        <taxon>Agaricomycotina</taxon>
        <taxon>Agaricomycetes</taxon>
        <taxon>Polyporales</taxon>
        <taxon>Cerrenaceae</taxon>
        <taxon>Cerrena</taxon>
    </lineage>
</organism>
<evidence type="ECO:0000256" key="4">
    <source>
        <dbReference type="PROSITE-ProRule" id="PRU00023"/>
    </source>
</evidence>
<evidence type="ECO:0000256" key="5">
    <source>
        <dbReference type="PROSITE-ProRule" id="PRU00134"/>
    </source>
</evidence>
<evidence type="ECO:0000259" key="6">
    <source>
        <dbReference type="PROSITE" id="PS50865"/>
    </source>
</evidence>
<keyword evidence="8" id="KW-1185">Reference proteome</keyword>
<protein>
    <recommendedName>
        <fullName evidence="6">MYND-type domain-containing protein</fullName>
    </recommendedName>
</protein>
<evidence type="ECO:0000313" key="8">
    <source>
        <dbReference type="Proteomes" id="UP001385951"/>
    </source>
</evidence>
<dbReference type="SUPFAM" id="SSF144232">
    <property type="entry name" value="HIT/MYND zinc finger-like"/>
    <property type="match status" value="1"/>
</dbReference>
<evidence type="ECO:0000256" key="1">
    <source>
        <dbReference type="ARBA" id="ARBA00022723"/>
    </source>
</evidence>
<feature type="repeat" description="ANK" evidence="4">
    <location>
        <begin position="156"/>
        <end position="191"/>
    </location>
</feature>
<gene>
    <name evidence="7" type="ORF">QCA50_018461</name>
</gene>
<feature type="domain" description="MYND-type" evidence="6">
    <location>
        <begin position="278"/>
        <end position="321"/>
    </location>
</feature>
<comment type="caution">
    <text evidence="7">The sequence shown here is derived from an EMBL/GenBank/DDBJ whole genome shotgun (WGS) entry which is preliminary data.</text>
</comment>
<dbReference type="InterPro" id="IPR002893">
    <property type="entry name" value="Znf_MYND"/>
</dbReference>
<dbReference type="Gene3D" id="6.10.140.2220">
    <property type="match status" value="1"/>
</dbReference>
<dbReference type="GO" id="GO:0008270">
    <property type="term" value="F:zinc ion binding"/>
    <property type="evidence" value="ECO:0007669"/>
    <property type="project" value="UniProtKB-KW"/>
</dbReference>
<keyword evidence="2 5" id="KW-0863">Zinc-finger</keyword>